<dbReference type="GeneID" id="103714653"/>
<dbReference type="OrthoDB" id="1683831at2759"/>
<feature type="repeat" description="ARM" evidence="1">
    <location>
        <begin position="354"/>
        <end position="396"/>
    </location>
</feature>
<dbReference type="PANTHER" id="PTHR45958:SF12">
    <property type="entry name" value="OS01G0948500 PROTEIN"/>
    <property type="match status" value="1"/>
</dbReference>
<evidence type="ECO:0000313" key="2">
    <source>
        <dbReference type="Proteomes" id="UP000228380"/>
    </source>
</evidence>
<proteinExistence type="predicted"/>
<dbReference type="InterPro" id="IPR052608">
    <property type="entry name" value="U-box_domain_protein"/>
</dbReference>
<evidence type="ECO:0000256" key="1">
    <source>
        <dbReference type="PROSITE-ProRule" id="PRU00259"/>
    </source>
</evidence>
<dbReference type="PANTHER" id="PTHR45958">
    <property type="entry name" value="RING-TYPE E3 UBIQUITIN TRANSFERASE"/>
    <property type="match status" value="1"/>
</dbReference>
<keyword evidence="2" id="KW-1185">Reference proteome</keyword>
<dbReference type="PROSITE" id="PS50176">
    <property type="entry name" value="ARM_REPEAT"/>
    <property type="match status" value="1"/>
</dbReference>
<protein>
    <submittedName>
        <fullName evidence="3">U-box domain-containing protein 44-like</fullName>
    </submittedName>
</protein>
<dbReference type="SUPFAM" id="SSF48371">
    <property type="entry name" value="ARM repeat"/>
    <property type="match status" value="2"/>
</dbReference>
<dbReference type="Gene3D" id="1.25.10.10">
    <property type="entry name" value="Leucine-rich Repeat Variant"/>
    <property type="match status" value="3"/>
</dbReference>
<dbReference type="SMART" id="SM00185">
    <property type="entry name" value="ARM"/>
    <property type="match status" value="7"/>
</dbReference>
<name>A0A8B7CJE2_PHODC</name>
<dbReference type="InterPro" id="IPR000225">
    <property type="entry name" value="Armadillo"/>
</dbReference>
<sequence>MQQPNSDAAELLSNLLDSVEETVCLATDPEAETLNLTSALPVFAAFVERLAPILHGLPQTEDSATPAIRKAVEALGTELRRARALVRSSAGSPVAVRLMEGCARDLGRCLGLFLDAWGDALDEVKKEEIGGLQREMMGVRFGGSKGREVVDVEDLVVRVKSGDEDELGVVLLELGILITDGLVTEEGVCLIPVLLIRLASAKSDNRLKIILLLRSLAFHSDENKERMAGIEALSSVVKSLSRDVDESRQAVGLLLDLSVVVKVRQRLGRIQGCIVMLVALLNGDDPSASCDARKLLCALSSNSQNVLLMAEAGYFMPLLRYLKEGSDMHKILMATAISRMELTDQMKAVLGEEGSIEPLVKMFISGNLEAKLSALGALRNLSSLAENIPLLISSGIVAPLLQLLFSVTSVLMTLREPASAILASLAQSELILTNKDVAQQMLSLLNLSSPTIQSHLLHALNSIASHSKAKRARAKMKENGAVQLLLPFLTESNVEIRNIALKLLFNLSKDFAGELTEQLGETQLNILVNIISASASDSEKAGAVGILSSLPVNDKKATEILTRLKLLPVLISLLGVSISASSTPTRRWLLESIAGVMIRFTVPWDKKLQKVSAAHGVIPCLVKLLSSGSVIAKSRAATSLAQLSQNSLALCKVKSSRWFCIPPSSETLCEVHRGNCIVKNTFCLVKAGALSPLVQILEGKEREADEAVLSALATLMQDELWENGSNTLDKAGGIQALIRILGVGSLKSQEKAIWMLERIFRLPTYREQYGETAQNMLIDLAQKGDPTLKPMIAKILAHLQLLLMQSSYF</sequence>
<reference evidence="3" key="2">
    <citation type="submission" date="2025-08" db="UniProtKB">
        <authorList>
            <consortium name="RefSeq"/>
        </authorList>
    </citation>
    <scope>IDENTIFICATION</scope>
    <source>
        <tissue evidence="3">Young leaves</tissue>
    </source>
</reference>
<dbReference type="RefSeq" id="XP_008800201.1">
    <property type="nucleotide sequence ID" value="XM_008801979.4"/>
</dbReference>
<dbReference type="Proteomes" id="UP000228380">
    <property type="component" value="Chromosome 13"/>
</dbReference>
<dbReference type="AlphaFoldDB" id="A0A8B7CJE2"/>
<dbReference type="KEGG" id="pda:103714653"/>
<evidence type="ECO:0000313" key="3">
    <source>
        <dbReference type="RefSeq" id="XP_008800201.1"/>
    </source>
</evidence>
<dbReference type="InterPro" id="IPR016024">
    <property type="entry name" value="ARM-type_fold"/>
</dbReference>
<accession>A0A8B7CJE2</accession>
<dbReference type="InterPro" id="IPR011989">
    <property type="entry name" value="ARM-like"/>
</dbReference>
<reference evidence="2" key="1">
    <citation type="journal article" date="2019" name="Nat. Commun.">
        <title>Genome-wide association mapping of date palm fruit traits.</title>
        <authorList>
            <person name="Hazzouri K.M."/>
            <person name="Gros-Balthazard M."/>
            <person name="Flowers J.M."/>
            <person name="Copetti D."/>
            <person name="Lemansour A."/>
            <person name="Lebrun M."/>
            <person name="Masmoudi K."/>
            <person name="Ferrand S."/>
            <person name="Dhar M.I."/>
            <person name="Fresquez Z.A."/>
            <person name="Rosas U."/>
            <person name="Zhang J."/>
            <person name="Talag J."/>
            <person name="Lee S."/>
            <person name="Kudrna D."/>
            <person name="Powell R.F."/>
            <person name="Leitch I.J."/>
            <person name="Krueger R.R."/>
            <person name="Wing R.A."/>
            <person name="Amiri K.M.A."/>
            <person name="Purugganan M.D."/>
        </authorList>
    </citation>
    <scope>NUCLEOTIDE SEQUENCE [LARGE SCALE GENOMIC DNA]</scope>
    <source>
        <strain evidence="2">cv. Khalas</strain>
    </source>
</reference>
<gene>
    <name evidence="3" type="primary">LOC103714653</name>
</gene>
<organism evidence="2 3">
    <name type="scientific">Phoenix dactylifera</name>
    <name type="common">Date palm</name>
    <dbReference type="NCBI Taxonomy" id="42345"/>
    <lineage>
        <taxon>Eukaryota</taxon>
        <taxon>Viridiplantae</taxon>
        <taxon>Streptophyta</taxon>
        <taxon>Embryophyta</taxon>
        <taxon>Tracheophyta</taxon>
        <taxon>Spermatophyta</taxon>
        <taxon>Magnoliopsida</taxon>
        <taxon>Liliopsida</taxon>
        <taxon>Arecaceae</taxon>
        <taxon>Coryphoideae</taxon>
        <taxon>Phoeniceae</taxon>
        <taxon>Phoenix</taxon>
    </lineage>
</organism>